<protein>
    <recommendedName>
        <fullName evidence="9">Membrane fusion protein, multidrug efflux system</fullName>
    </recommendedName>
</protein>
<reference evidence="7" key="2">
    <citation type="journal article" date="2020" name="Microorganisms">
        <title>Osmotic Adaptation and Compatible Solute Biosynthesis of Phototrophic Bacteria as Revealed from Genome Analyses.</title>
        <authorList>
            <person name="Imhoff J.F."/>
            <person name="Rahn T."/>
            <person name="Kunzel S."/>
            <person name="Keller A."/>
            <person name="Neulinger S.C."/>
        </authorList>
    </citation>
    <scope>NUCLEOTIDE SEQUENCE</scope>
    <source>
        <strain evidence="7">DSM 11080</strain>
    </source>
</reference>
<dbReference type="GO" id="GO:1990281">
    <property type="term" value="C:efflux pump complex"/>
    <property type="evidence" value="ECO:0007669"/>
    <property type="project" value="TreeGrafter"/>
</dbReference>
<feature type="domain" description="CusB-like beta-barrel" evidence="6">
    <location>
        <begin position="253"/>
        <end position="320"/>
    </location>
</feature>
<evidence type="ECO:0000256" key="3">
    <source>
        <dbReference type="SAM" id="MobiDB-lite"/>
    </source>
</evidence>
<feature type="compositionally biased region" description="Low complexity" evidence="3">
    <location>
        <begin position="70"/>
        <end position="84"/>
    </location>
</feature>
<dbReference type="Pfam" id="PF25917">
    <property type="entry name" value="BSH_RND"/>
    <property type="match status" value="1"/>
</dbReference>
<gene>
    <name evidence="7" type="ORF">CKO40_11600</name>
</gene>
<keyword evidence="4" id="KW-0472">Membrane</keyword>
<feature type="compositionally biased region" description="Basic and acidic residues" evidence="3">
    <location>
        <begin position="19"/>
        <end position="39"/>
    </location>
</feature>
<dbReference type="InterPro" id="IPR058792">
    <property type="entry name" value="Beta-barrel_RND_2"/>
</dbReference>
<reference evidence="7" key="1">
    <citation type="submission" date="2017-08" db="EMBL/GenBank/DDBJ databases">
        <authorList>
            <person name="Imhoff J.F."/>
            <person name="Rahn T."/>
            <person name="Kuenzel S."/>
            <person name="Neulinger S.C."/>
        </authorList>
    </citation>
    <scope>NUCLEOTIDE SEQUENCE</scope>
    <source>
        <strain evidence="7">DSM 11080</strain>
    </source>
</reference>
<dbReference type="NCBIfam" id="TIGR01730">
    <property type="entry name" value="RND_mfp"/>
    <property type="match status" value="1"/>
</dbReference>
<dbReference type="InterPro" id="IPR058625">
    <property type="entry name" value="MdtA-like_BSH"/>
</dbReference>
<evidence type="ECO:0000256" key="1">
    <source>
        <dbReference type="ARBA" id="ARBA00009477"/>
    </source>
</evidence>
<keyword evidence="8" id="KW-1185">Reference proteome</keyword>
<feature type="transmembrane region" description="Helical" evidence="4">
    <location>
        <begin position="47"/>
        <end position="70"/>
    </location>
</feature>
<dbReference type="PANTHER" id="PTHR30469">
    <property type="entry name" value="MULTIDRUG RESISTANCE PROTEIN MDTA"/>
    <property type="match status" value="1"/>
</dbReference>
<feature type="region of interest" description="Disordered" evidence="3">
    <location>
        <begin position="69"/>
        <end position="90"/>
    </location>
</feature>
<proteinExistence type="inferred from homology"/>
<dbReference type="Gene3D" id="2.40.420.20">
    <property type="match status" value="1"/>
</dbReference>
<keyword evidence="2" id="KW-0175">Coiled coil</keyword>
<dbReference type="Gene3D" id="1.10.287.470">
    <property type="entry name" value="Helix hairpin bin"/>
    <property type="match status" value="1"/>
</dbReference>
<dbReference type="Gene3D" id="2.40.30.170">
    <property type="match status" value="1"/>
</dbReference>
<dbReference type="EMBL" id="NRSJ01000019">
    <property type="protein sequence ID" value="MBK1705168.1"/>
    <property type="molecule type" value="Genomic_DNA"/>
</dbReference>
<evidence type="ECO:0000313" key="8">
    <source>
        <dbReference type="Proteomes" id="UP001296776"/>
    </source>
</evidence>
<feature type="region of interest" description="Disordered" evidence="3">
    <location>
        <begin position="1"/>
        <end position="45"/>
    </location>
</feature>
<comment type="caution">
    <text evidence="7">The sequence shown here is derived from an EMBL/GenBank/DDBJ whole genome shotgun (WGS) entry which is preliminary data.</text>
</comment>
<sequence length="408" mass="44300">MKRILNPASRQAQQSDPLPEQRPEQRPDQGPDQGPERRPTNRRTRRSWALSLGLTLAVVLWMLSGTFVGASRSTQPTPPSSAASEPERRMSVLVTESQASRIDREIVVQGEIEPERRVTLRAETEGQVIGLPVEKGALVEAGELLVELAEDDRPEQLARAEAEVAARRLELTASEKLGSQGMQARTQIKSTQAALATAEAELARLRVDLDRLQIRAPFGGVVETREVELGSLLQRGDPVLELVDNSRLKAVGHVPQQSASALQLGQAVVVKLLDGSRAEGKLTYVARVADPQTRSFRVEAEIPNPDRALGSGVSAELSIKVGEERGHFVSPAVLTLDDQGRIGVRTVDTDDRVHFHPISLVRTQIDGVWVSGLPMTARIITQGQGFVTEGERVDPVTAAPGSTLQDQT</sequence>
<dbReference type="Gene3D" id="2.40.50.100">
    <property type="match status" value="1"/>
</dbReference>
<name>A0AAJ0XAC1_9GAMM</name>
<accession>A0AAJ0XAC1</accession>
<dbReference type="PANTHER" id="PTHR30469:SF29">
    <property type="entry name" value="BLR2860 PROTEIN"/>
    <property type="match status" value="1"/>
</dbReference>
<evidence type="ECO:0000256" key="4">
    <source>
        <dbReference type="SAM" id="Phobius"/>
    </source>
</evidence>
<feature type="coiled-coil region" evidence="2">
    <location>
        <begin position="188"/>
        <end position="215"/>
    </location>
</feature>
<evidence type="ECO:0000313" key="7">
    <source>
        <dbReference type="EMBL" id="MBK1705168.1"/>
    </source>
</evidence>
<evidence type="ECO:0000259" key="6">
    <source>
        <dbReference type="Pfam" id="PF25954"/>
    </source>
</evidence>
<evidence type="ECO:0008006" key="9">
    <source>
        <dbReference type="Google" id="ProtNLM"/>
    </source>
</evidence>
<evidence type="ECO:0000256" key="2">
    <source>
        <dbReference type="SAM" id="Coils"/>
    </source>
</evidence>
<evidence type="ECO:0000259" key="5">
    <source>
        <dbReference type="Pfam" id="PF25917"/>
    </source>
</evidence>
<dbReference type="Proteomes" id="UP001296776">
    <property type="component" value="Unassembled WGS sequence"/>
</dbReference>
<keyword evidence="4" id="KW-1133">Transmembrane helix</keyword>
<comment type="similarity">
    <text evidence="1">Belongs to the membrane fusion protein (MFP) (TC 8.A.1) family.</text>
</comment>
<dbReference type="Pfam" id="PF25954">
    <property type="entry name" value="Beta-barrel_RND_2"/>
    <property type="match status" value="1"/>
</dbReference>
<dbReference type="InterPro" id="IPR006143">
    <property type="entry name" value="RND_pump_MFP"/>
</dbReference>
<dbReference type="GO" id="GO:0015562">
    <property type="term" value="F:efflux transmembrane transporter activity"/>
    <property type="evidence" value="ECO:0007669"/>
    <property type="project" value="TreeGrafter"/>
</dbReference>
<dbReference type="SUPFAM" id="SSF111369">
    <property type="entry name" value="HlyD-like secretion proteins"/>
    <property type="match status" value="1"/>
</dbReference>
<feature type="domain" description="Multidrug resistance protein MdtA-like barrel-sandwich hybrid" evidence="5">
    <location>
        <begin position="116"/>
        <end position="239"/>
    </location>
</feature>
<keyword evidence="4" id="KW-0812">Transmembrane</keyword>
<dbReference type="AlphaFoldDB" id="A0AAJ0XAC1"/>
<organism evidence="7 8">
    <name type="scientific">Halochromatium glycolicum</name>
    <dbReference type="NCBI Taxonomy" id="85075"/>
    <lineage>
        <taxon>Bacteria</taxon>
        <taxon>Pseudomonadati</taxon>
        <taxon>Pseudomonadota</taxon>
        <taxon>Gammaproteobacteria</taxon>
        <taxon>Chromatiales</taxon>
        <taxon>Chromatiaceae</taxon>
        <taxon>Halochromatium</taxon>
    </lineage>
</organism>